<feature type="repeat" description="ANK" evidence="3">
    <location>
        <begin position="634"/>
        <end position="666"/>
    </location>
</feature>
<evidence type="ECO:0008006" key="7">
    <source>
        <dbReference type="Google" id="ProtNLM"/>
    </source>
</evidence>
<protein>
    <recommendedName>
        <fullName evidence="7">PRANC domain-containing protein</fullName>
    </recommendedName>
</protein>
<reference evidence="5 6" key="1">
    <citation type="submission" date="2020-02" db="EMBL/GenBank/DDBJ databases">
        <authorList>
            <person name="Ferguson B K."/>
        </authorList>
    </citation>
    <scope>NUCLEOTIDE SEQUENCE [LARGE SCALE GENOMIC DNA]</scope>
</reference>
<dbReference type="PROSITE" id="PS50297">
    <property type="entry name" value="ANK_REP_REGION"/>
    <property type="match status" value="3"/>
</dbReference>
<proteinExistence type="predicted"/>
<accession>A0A6H5HWS4</accession>
<keyword evidence="1" id="KW-0677">Repeat</keyword>
<dbReference type="OrthoDB" id="432281at2759"/>
<dbReference type="PROSITE" id="PS50088">
    <property type="entry name" value="ANK_REPEAT"/>
    <property type="match status" value="4"/>
</dbReference>
<dbReference type="InterPro" id="IPR002110">
    <property type="entry name" value="Ankyrin_rpt"/>
</dbReference>
<sequence>MDINNKKMAELLLRRGADPNLAEVNGLTPLHLICMKAGDHNDTVEMLFEVSEQQNNKVQVNALSKTGNPPLMMALINNNKKIAELLLRRGADPTIVNDKFGTPLHYIANSPTDPGDFAKKFFKIIDEQQQWTMQIDAVFSRGHTPLHSAVFRRHKKLVEVLLRRGADPNLPSEKEGFTALHTICCKFHDDDLVQLLFKLCGSRRGQKHQVAIDARDKSGRTALQMAVANLLPDLVDVLLDNGADLSSFVMPDAGNFCRGYDYIDQKWDGLRFVYGALAVVERLEKRGYLLGRRDAIKIMTFFHVGKLFEKSSEFEKCLRDDEEFTNIAKEIIITSNLSLYDLILLRPEQAEKRLTYKDYMEIKRTDNLDKIPKKYRDACMKHLCEKMSRGYFKRWALNSFLELIHHRLPILCCDMIIQHLNNEDLLRMYQAAEIVPKRSAAETYETHAHKRVYLHGARCSALTLNGTIIRGDRSRDAVPVKPMMSHHQKQHCCSTSTGALDVCSLGGLDLAELVIIVESSKYYREQCSRVDLSNDSDDELHTAEPEKARRSSRKPPFEFNDTDEDADEDASTTPGERFIDFVASSGYKDEPDTDEKNEPLLHRTTPVHRAAKRSTVNSLFEIYNSFDVNYIDEDGLTHFHVACQYGYEAIVAKFLELGQDPNCFSQETRDARYSETPLNLSLINNHQRVAELLLSGADPNLCSQNGDVPLHIICESFDDSDDGELLEKFFAINDPTR</sequence>
<dbReference type="PANTHER" id="PTHR24126">
    <property type="entry name" value="ANKYRIN REPEAT, PH AND SEC7 DOMAIN CONTAINING PROTEIN SECG-RELATED"/>
    <property type="match status" value="1"/>
</dbReference>
<keyword evidence="2 3" id="KW-0040">ANK repeat</keyword>
<evidence type="ECO:0000256" key="1">
    <source>
        <dbReference type="ARBA" id="ARBA00022737"/>
    </source>
</evidence>
<dbReference type="Pfam" id="PF00023">
    <property type="entry name" value="Ank"/>
    <property type="match status" value="1"/>
</dbReference>
<feature type="compositionally biased region" description="Basic and acidic residues" evidence="4">
    <location>
        <begin position="587"/>
        <end position="601"/>
    </location>
</feature>
<dbReference type="Pfam" id="PF12796">
    <property type="entry name" value="Ank_2"/>
    <property type="match status" value="3"/>
</dbReference>
<evidence type="ECO:0000256" key="4">
    <source>
        <dbReference type="SAM" id="MobiDB-lite"/>
    </source>
</evidence>
<feature type="region of interest" description="Disordered" evidence="4">
    <location>
        <begin position="533"/>
        <end position="606"/>
    </location>
</feature>
<dbReference type="SUPFAM" id="SSF48403">
    <property type="entry name" value="Ankyrin repeat"/>
    <property type="match status" value="2"/>
</dbReference>
<feature type="repeat" description="ANK" evidence="3">
    <location>
        <begin position="218"/>
        <end position="246"/>
    </location>
</feature>
<dbReference type="AlphaFoldDB" id="A0A6H5HWS4"/>
<feature type="compositionally biased region" description="Basic and acidic residues" evidence="4">
    <location>
        <begin position="539"/>
        <end position="549"/>
    </location>
</feature>
<dbReference type="EMBL" id="CADCXV010000424">
    <property type="protein sequence ID" value="CAB0030139.1"/>
    <property type="molecule type" value="Genomic_DNA"/>
</dbReference>
<feature type="repeat" description="ANK" evidence="3">
    <location>
        <begin position="141"/>
        <end position="173"/>
    </location>
</feature>
<name>A0A6H5HWS4_9HYME</name>
<organism evidence="5 6">
    <name type="scientific">Trichogramma brassicae</name>
    <dbReference type="NCBI Taxonomy" id="86971"/>
    <lineage>
        <taxon>Eukaryota</taxon>
        <taxon>Metazoa</taxon>
        <taxon>Ecdysozoa</taxon>
        <taxon>Arthropoda</taxon>
        <taxon>Hexapoda</taxon>
        <taxon>Insecta</taxon>
        <taxon>Pterygota</taxon>
        <taxon>Neoptera</taxon>
        <taxon>Endopterygota</taxon>
        <taxon>Hymenoptera</taxon>
        <taxon>Apocrita</taxon>
        <taxon>Proctotrupomorpha</taxon>
        <taxon>Chalcidoidea</taxon>
        <taxon>Trichogrammatidae</taxon>
        <taxon>Trichogramma</taxon>
    </lineage>
</organism>
<evidence type="ECO:0000313" key="6">
    <source>
        <dbReference type="Proteomes" id="UP000479190"/>
    </source>
</evidence>
<dbReference type="Gene3D" id="1.25.40.20">
    <property type="entry name" value="Ankyrin repeat-containing domain"/>
    <property type="match status" value="3"/>
</dbReference>
<dbReference type="InterPro" id="IPR036770">
    <property type="entry name" value="Ankyrin_rpt-contain_sf"/>
</dbReference>
<dbReference type="Proteomes" id="UP000479190">
    <property type="component" value="Unassembled WGS sequence"/>
</dbReference>
<dbReference type="PANTHER" id="PTHR24126:SF14">
    <property type="entry name" value="ANK_REP_REGION DOMAIN-CONTAINING PROTEIN"/>
    <property type="match status" value="1"/>
</dbReference>
<feature type="compositionally biased region" description="Acidic residues" evidence="4">
    <location>
        <begin position="560"/>
        <end position="570"/>
    </location>
</feature>
<evidence type="ECO:0000313" key="5">
    <source>
        <dbReference type="EMBL" id="CAB0030139.1"/>
    </source>
</evidence>
<evidence type="ECO:0000256" key="2">
    <source>
        <dbReference type="ARBA" id="ARBA00023043"/>
    </source>
</evidence>
<dbReference type="SMART" id="SM00248">
    <property type="entry name" value="ANK"/>
    <property type="match status" value="7"/>
</dbReference>
<keyword evidence="6" id="KW-1185">Reference proteome</keyword>
<evidence type="ECO:0000256" key="3">
    <source>
        <dbReference type="PROSITE-ProRule" id="PRU00023"/>
    </source>
</evidence>
<gene>
    <name evidence="5" type="ORF">TBRA_LOCUS2155</name>
</gene>
<feature type="repeat" description="ANK" evidence="3">
    <location>
        <begin position="66"/>
        <end position="98"/>
    </location>
</feature>